<feature type="signal peptide" evidence="2">
    <location>
        <begin position="1"/>
        <end position="31"/>
    </location>
</feature>
<dbReference type="OrthoDB" id="7707581at2"/>
<feature type="region of interest" description="Disordered" evidence="1">
    <location>
        <begin position="118"/>
        <end position="142"/>
    </location>
</feature>
<dbReference type="RefSeq" id="WP_139838596.1">
    <property type="nucleotide sequence ID" value="NZ_FWFQ01000011.1"/>
</dbReference>
<evidence type="ECO:0000256" key="1">
    <source>
        <dbReference type="SAM" id="MobiDB-lite"/>
    </source>
</evidence>
<dbReference type="AlphaFoldDB" id="A0A1Y5SDJ4"/>
<evidence type="ECO:0000256" key="2">
    <source>
        <dbReference type="SAM" id="SignalP"/>
    </source>
</evidence>
<dbReference type="EMBL" id="FWFQ01000011">
    <property type="protein sequence ID" value="SLN37558.1"/>
    <property type="molecule type" value="Genomic_DNA"/>
</dbReference>
<reference evidence="3 4" key="1">
    <citation type="submission" date="2017-03" db="EMBL/GenBank/DDBJ databases">
        <authorList>
            <person name="Afonso C.L."/>
            <person name="Miller P.J."/>
            <person name="Scott M.A."/>
            <person name="Spackman E."/>
            <person name="Goraichik I."/>
            <person name="Dimitrov K.M."/>
            <person name="Suarez D.L."/>
            <person name="Swayne D.E."/>
        </authorList>
    </citation>
    <scope>NUCLEOTIDE SEQUENCE [LARGE SCALE GENOMIC DNA]</scope>
    <source>
        <strain evidence="3 4">CECT 7680</strain>
    </source>
</reference>
<feature type="compositionally biased region" description="Low complexity" evidence="1">
    <location>
        <begin position="125"/>
        <end position="139"/>
    </location>
</feature>
<accession>A0A1Y5SDJ4</accession>
<organism evidence="3 4">
    <name type="scientific">Pseudoruegeria aquimaris</name>
    <dbReference type="NCBI Taxonomy" id="393663"/>
    <lineage>
        <taxon>Bacteria</taxon>
        <taxon>Pseudomonadati</taxon>
        <taxon>Pseudomonadota</taxon>
        <taxon>Alphaproteobacteria</taxon>
        <taxon>Rhodobacterales</taxon>
        <taxon>Roseobacteraceae</taxon>
        <taxon>Pseudoruegeria</taxon>
    </lineage>
</organism>
<gene>
    <name evidence="3" type="ORF">PSA7680_01816</name>
</gene>
<proteinExistence type="predicted"/>
<evidence type="ECO:0000313" key="4">
    <source>
        <dbReference type="Proteomes" id="UP000193409"/>
    </source>
</evidence>
<evidence type="ECO:0000313" key="3">
    <source>
        <dbReference type="EMBL" id="SLN37558.1"/>
    </source>
</evidence>
<dbReference type="Proteomes" id="UP000193409">
    <property type="component" value="Unassembled WGS sequence"/>
</dbReference>
<feature type="chain" id="PRO_5013323174" evidence="2">
    <location>
        <begin position="32"/>
        <end position="189"/>
    </location>
</feature>
<sequence length="189" mass="20435">MLKPNRESRGAGVRSLLCAAVLALGAVPATAEIMASYETGGRDIFSLRVPDNWVVSAGGFEARQAPEEVTRVPRVLGLRPEADRRVWVGFVSPDGVSTTAQAEAYIRSLDLRLVEDPRLGPPRQTTIGGRSTRTYTGTGSRDGRPVSFTIALIDMPGPRMVIGLIVGEEGARGLYRDEINALVRSFRPM</sequence>
<protein>
    <submittedName>
        <fullName evidence="3">Uncharacterized protein</fullName>
    </submittedName>
</protein>
<keyword evidence="2" id="KW-0732">Signal</keyword>
<name>A0A1Y5SDJ4_9RHOB</name>
<keyword evidence="4" id="KW-1185">Reference proteome</keyword>